<feature type="transmembrane region" description="Helical" evidence="2">
    <location>
        <begin position="157"/>
        <end position="180"/>
    </location>
</feature>
<feature type="compositionally biased region" description="Acidic residues" evidence="1">
    <location>
        <begin position="473"/>
        <end position="489"/>
    </location>
</feature>
<feature type="region of interest" description="Disordered" evidence="1">
    <location>
        <begin position="96"/>
        <end position="146"/>
    </location>
</feature>
<keyword evidence="2" id="KW-0472">Membrane</keyword>
<feature type="region of interest" description="Disordered" evidence="1">
    <location>
        <begin position="271"/>
        <end position="495"/>
    </location>
</feature>
<dbReference type="InParanoid" id="A0A1Z5KCP3"/>
<feature type="compositionally biased region" description="Pro residues" evidence="1">
    <location>
        <begin position="357"/>
        <end position="378"/>
    </location>
</feature>
<dbReference type="PRINTS" id="PR01217">
    <property type="entry name" value="PRICHEXTENSN"/>
</dbReference>
<reference evidence="3 4" key="1">
    <citation type="journal article" date="2015" name="Plant Cell">
        <title>Oil accumulation by the oleaginous diatom Fistulifera solaris as revealed by the genome and transcriptome.</title>
        <authorList>
            <person name="Tanaka T."/>
            <person name="Maeda Y."/>
            <person name="Veluchamy A."/>
            <person name="Tanaka M."/>
            <person name="Abida H."/>
            <person name="Marechal E."/>
            <person name="Bowler C."/>
            <person name="Muto M."/>
            <person name="Sunaga Y."/>
            <person name="Tanaka M."/>
            <person name="Yoshino T."/>
            <person name="Taniguchi T."/>
            <person name="Fukuda Y."/>
            <person name="Nemoto M."/>
            <person name="Matsumoto M."/>
            <person name="Wong P.S."/>
            <person name="Aburatani S."/>
            <person name="Fujibuchi W."/>
        </authorList>
    </citation>
    <scope>NUCLEOTIDE SEQUENCE [LARGE SCALE GENOMIC DNA]</scope>
    <source>
        <strain evidence="3 4">JPCC DA0580</strain>
    </source>
</reference>
<feature type="compositionally biased region" description="Basic and acidic residues" evidence="1">
    <location>
        <begin position="334"/>
        <end position="353"/>
    </location>
</feature>
<dbReference type="EMBL" id="BDSP01000205">
    <property type="protein sequence ID" value="GAX24033.1"/>
    <property type="molecule type" value="Genomic_DNA"/>
</dbReference>
<dbReference type="Proteomes" id="UP000198406">
    <property type="component" value="Unassembled WGS sequence"/>
</dbReference>
<keyword evidence="4" id="KW-1185">Reference proteome</keyword>
<evidence type="ECO:0000313" key="4">
    <source>
        <dbReference type="Proteomes" id="UP000198406"/>
    </source>
</evidence>
<feature type="compositionally biased region" description="Pro residues" evidence="1">
    <location>
        <begin position="425"/>
        <end position="453"/>
    </location>
</feature>
<feature type="compositionally biased region" description="Pro residues" evidence="1">
    <location>
        <begin position="391"/>
        <end position="412"/>
    </location>
</feature>
<dbReference type="AlphaFoldDB" id="A0A1Z5KCP3"/>
<feature type="compositionally biased region" description="Low complexity" evidence="1">
    <location>
        <begin position="271"/>
        <end position="286"/>
    </location>
</feature>
<evidence type="ECO:0000256" key="1">
    <source>
        <dbReference type="SAM" id="MobiDB-lite"/>
    </source>
</evidence>
<accession>A0A1Z5KCP3</accession>
<keyword evidence="2" id="KW-0812">Transmembrane</keyword>
<comment type="caution">
    <text evidence="3">The sequence shown here is derived from an EMBL/GenBank/DDBJ whole genome shotgun (WGS) entry which is preliminary data.</text>
</comment>
<organism evidence="3 4">
    <name type="scientific">Fistulifera solaris</name>
    <name type="common">Oleaginous diatom</name>
    <dbReference type="NCBI Taxonomy" id="1519565"/>
    <lineage>
        <taxon>Eukaryota</taxon>
        <taxon>Sar</taxon>
        <taxon>Stramenopiles</taxon>
        <taxon>Ochrophyta</taxon>
        <taxon>Bacillariophyta</taxon>
        <taxon>Bacillariophyceae</taxon>
        <taxon>Bacillariophycidae</taxon>
        <taxon>Naviculales</taxon>
        <taxon>Naviculaceae</taxon>
        <taxon>Fistulifera</taxon>
    </lineage>
</organism>
<feature type="compositionally biased region" description="Basic and acidic residues" evidence="1">
    <location>
        <begin position="309"/>
        <end position="326"/>
    </location>
</feature>
<protein>
    <submittedName>
        <fullName evidence="3">Uncharacterized protein</fullName>
    </submittedName>
</protein>
<feature type="region of interest" description="Disordered" evidence="1">
    <location>
        <begin position="1"/>
        <end position="28"/>
    </location>
</feature>
<keyword evidence="2" id="KW-1133">Transmembrane helix</keyword>
<feature type="compositionally biased region" description="Polar residues" evidence="1">
    <location>
        <begin position="96"/>
        <end position="111"/>
    </location>
</feature>
<evidence type="ECO:0000313" key="3">
    <source>
        <dbReference type="EMBL" id="GAX24033.1"/>
    </source>
</evidence>
<name>A0A1Z5KCP3_FISSO</name>
<feature type="compositionally biased region" description="Polar residues" evidence="1">
    <location>
        <begin position="15"/>
        <end position="28"/>
    </location>
</feature>
<feature type="compositionally biased region" description="Pro residues" evidence="1">
    <location>
        <begin position="461"/>
        <end position="472"/>
    </location>
</feature>
<evidence type="ECO:0000256" key="2">
    <source>
        <dbReference type="SAM" id="Phobius"/>
    </source>
</evidence>
<gene>
    <name evidence="3" type="ORF">FisN_26Lh103</name>
</gene>
<feature type="compositionally biased region" description="Basic and acidic residues" evidence="1">
    <location>
        <begin position="413"/>
        <end position="423"/>
    </location>
</feature>
<proteinExistence type="predicted"/>
<sequence>MERKKDEDSLISAVYTDSGNNLQNDTTPAVFQGVDEDEEEFRRELQAERARVMREFGIIVPANIELKQDDVISIADESLGGDSIFAESYNGIQQQLDKSASNHKTSSTPETYENVYGENDDESNSFRPNALFGSPEEEEDAKAPAGTYRERLTPGRLGIVILILSIILVTAVAVAVGSFLAQEDEMPSQSGAEFPDLGTIITSPPTASPTKSIEWTDGNCTDHPYKIFNINEEVGEQNCIFLQSNLTHRDRMCLPENDGYRWCPATCGVCEEVTSSSDSPSDVPSTAPSERLEETPAALPTRQPVLERPVADPTRRPVADPTRRPVAEIPVADPTRRPVMERPVADPTRRPVVERPVPNPTQQPVAPVTPPTPRPRPATDPTRRPVVERPVPAPTPRPVAPVPRPTPRPVPDPTRRPVVEKPVADPTPRPVPPPTPRPVAAPVPVVNPPPVPVPVATSAPVPSPTEATPPPVDDGDDDDDDDDNDDGGGEEPPPFLCRVCILNICELLPC</sequence>